<feature type="domain" description="Reverse transcriptase" evidence="1">
    <location>
        <begin position="1"/>
        <end position="214"/>
    </location>
</feature>
<dbReference type="InterPro" id="IPR000477">
    <property type="entry name" value="RT_dom"/>
</dbReference>
<evidence type="ECO:0000313" key="2">
    <source>
        <dbReference type="EMBL" id="KAK3224465.1"/>
    </source>
</evidence>
<dbReference type="PANTHER" id="PTHR33116:SF75">
    <property type="entry name" value="RIBONUCLEASE H PROTEIN"/>
    <property type="match status" value="1"/>
</dbReference>
<dbReference type="EMBL" id="JANJYJ010000003">
    <property type="protein sequence ID" value="KAK3224465.1"/>
    <property type="molecule type" value="Genomic_DNA"/>
</dbReference>
<sequence length="459" mass="53394">MAFVKDRQLVDSFVIGNEVIHSWKRDKVGGLLVKLDFEKAYDSIDHSFLDYALEGMGFGKRWRGWMTSCIASPTLSTLVNGSPTKEFGLERGLRQGDPLSPYLFNIAVKVLNQLLKKARELNTLRGAIFGSGKEHITHLQFTDDTIIFLEPNRGYLLNLKRILRCYEMASGLRINFQKSCIIKVGKNLSTEIDWADLFRCKMTDLPITYLGLPLDANPSKKNFWNPVIQKIENRLAPWKSRFLSKGRRLVLIKAVLSSIPIFYMSAFKMPVGVAQKIKRIQRSFFWGDGVEKRKIHTVSWEMLCRGKDKGGLGISRMLDKNRGLLAKWIWRFGWEENTLWKRVLCAKYGMNIRDLRWEWNITSNPSHLVSSVSKLHQENVQIYNIITNGFKVVVGNGERARFWKDIYWQFQPLEKAFPRVFSLAKNKMGRVSEFGSWKGSRWEWEIQLRRPLFGWEIEQ</sequence>
<name>A0AAE0AV89_9ROSI</name>
<keyword evidence="3" id="KW-1185">Reference proteome</keyword>
<dbReference type="Proteomes" id="UP001281410">
    <property type="component" value="Unassembled WGS sequence"/>
</dbReference>
<protein>
    <recommendedName>
        <fullName evidence="1">Reverse transcriptase domain-containing protein</fullName>
    </recommendedName>
</protein>
<proteinExistence type="predicted"/>
<evidence type="ECO:0000259" key="1">
    <source>
        <dbReference type="PROSITE" id="PS50878"/>
    </source>
</evidence>
<reference evidence="2" key="1">
    <citation type="journal article" date="2023" name="Plant J.">
        <title>Genome sequences and population genomics provide insights into the demographic history, inbreeding, and mutation load of two 'living fossil' tree species of Dipteronia.</title>
        <authorList>
            <person name="Feng Y."/>
            <person name="Comes H.P."/>
            <person name="Chen J."/>
            <person name="Zhu S."/>
            <person name="Lu R."/>
            <person name="Zhang X."/>
            <person name="Li P."/>
            <person name="Qiu J."/>
            <person name="Olsen K.M."/>
            <person name="Qiu Y."/>
        </authorList>
    </citation>
    <scope>NUCLEOTIDE SEQUENCE</scope>
    <source>
        <strain evidence="2">NBL</strain>
    </source>
</reference>
<organism evidence="2 3">
    <name type="scientific">Dipteronia sinensis</name>
    <dbReference type="NCBI Taxonomy" id="43782"/>
    <lineage>
        <taxon>Eukaryota</taxon>
        <taxon>Viridiplantae</taxon>
        <taxon>Streptophyta</taxon>
        <taxon>Embryophyta</taxon>
        <taxon>Tracheophyta</taxon>
        <taxon>Spermatophyta</taxon>
        <taxon>Magnoliopsida</taxon>
        <taxon>eudicotyledons</taxon>
        <taxon>Gunneridae</taxon>
        <taxon>Pentapetalae</taxon>
        <taxon>rosids</taxon>
        <taxon>malvids</taxon>
        <taxon>Sapindales</taxon>
        <taxon>Sapindaceae</taxon>
        <taxon>Hippocastanoideae</taxon>
        <taxon>Acereae</taxon>
        <taxon>Dipteronia</taxon>
    </lineage>
</organism>
<dbReference type="CDD" id="cd01650">
    <property type="entry name" value="RT_nLTR_like"/>
    <property type="match status" value="1"/>
</dbReference>
<dbReference type="PROSITE" id="PS50878">
    <property type="entry name" value="RT_POL"/>
    <property type="match status" value="1"/>
</dbReference>
<dbReference type="PANTHER" id="PTHR33116">
    <property type="entry name" value="REVERSE TRANSCRIPTASE ZINC-BINDING DOMAIN-CONTAINING PROTEIN-RELATED-RELATED"/>
    <property type="match status" value="1"/>
</dbReference>
<accession>A0AAE0AV89</accession>
<dbReference type="SUPFAM" id="SSF56672">
    <property type="entry name" value="DNA/RNA polymerases"/>
    <property type="match status" value="1"/>
</dbReference>
<gene>
    <name evidence="2" type="ORF">Dsin_011490</name>
</gene>
<dbReference type="Pfam" id="PF00078">
    <property type="entry name" value="RVT_1"/>
    <property type="match status" value="1"/>
</dbReference>
<dbReference type="InterPro" id="IPR043502">
    <property type="entry name" value="DNA/RNA_pol_sf"/>
</dbReference>
<evidence type="ECO:0000313" key="3">
    <source>
        <dbReference type="Proteomes" id="UP001281410"/>
    </source>
</evidence>
<dbReference type="AlphaFoldDB" id="A0AAE0AV89"/>
<comment type="caution">
    <text evidence="2">The sequence shown here is derived from an EMBL/GenBank/DDBJ whole genome shotgun (WGS) entry which is preliminary data.</text>
</comment>